<feature type="chain" id="PRO_5005465557" description="Lipoprotein" evidence="1">
    <location>
        <begin position="28"/>
        <end position="170"/>
    </location>
</feature>
<accession>A0A0K1PAF3</accession>
<keyword evidence="3" id="KW-1185">Reference proteome</keyword>
<name>A0A0K1PAF3_9BACT</name>
<evidence type="ECO:0000256" key="1">
    <source>
        <dbReference type="SAM" id="SignalP"/>
    </source>
</evidence>
<evidence type="ECO:0008006" key="4">
    <source>
        <dbReference type="Google" id="ProtNLM"/>
    </source>
</evidence>
<evidence type="ECO:0000313" key="3">
    <source>
        <dbReference type="Proteomes" id="UP000055590"/>
    </source>
</evidence>
<dbReference type="RefSeq" id="WP_050724928.1">
    <property type="nucleotide sequence ID" value="NZ_CP012332.1"/>
</dbReference>
<protein>
    <recommendedName>
        <fullName evidence="4">Lipoprotein</fullName>
    </recommendedName>
</protein>
<keyword evidence="1" id="KW-0732">Signal</keyword>
<gene>
    <name evidence="2" type="ORF">AKJ08_0869</name>
</gene>
<dbReference type="AlphaFoldDB" id="A0A0K1PAF3"/>
<proteinExistence type="predicted"/>
<evidence type="ECO:0000313" key="2">
    <source>
        <dbReference type="EMBL" id="AKU90482.1"/>
    </source>
</evidence>
<dbReference type="Proteomes" id="UP000055590">
    <property type="component" value="Chromosome"/>
</dbReference>
<dbReference type="PROSITE" id="PS51257">
    <property type="entry name" value="PROKAR_LIPOPROTEIN"/>
    <property type="match status" value="1"/>
</dbReference>
<dbReference type="STRING" id="1391653.AKJ08_0869"/>
<dbReference type="KEGG" id="vin:AKJ08_0869"/>
<sequence>MRRNLPGPLRALLLVAAICAALTGCHKDPPKAPAAPPASEVEPESIAQAKRLLSAAGIAVTATERLNNAQEFPGCPVAELRFRIHFSEAHAFLNASKFATAEEAEICRDDFRAMALKGGASAWERLRRDVAIQGSWLYLFPPELPDPATRERIIEALGKIEPQNEAPTPR</sequence>
<feature type="signal peptide" evidence="1">
    <location>
        <begin position="1"/>
        <end position="27"/>
    </location>
</feature>
<reference evidence="2 3" key="1">
    <citation type="submission" date="2015-08" db="EMBL/GenBank/DDBJ databases">
        <authorList>
            <person name="Babu N.S."/>
            <person name="Beckwith C.J."/>
            <person name="Beseler K.G."/>
            <person name="Brison A."/>
            <person name="Carone J.V."/>
            <person name="Caskin T.P."/>
            <person name="Diamond M."/>
            <person name="Durham M.E."/>
            <person name="Foxe J.M."/>
            <person name="Go M."/>
            <person name="Henderson B.A."/>
            <person name="Jones I.B."/>
            <person name="McGettigan J.A."/>
            <person name="Micheletti S.J."/>
            <person name="Nasrallah M.E."/>
            <person name="Ortiz D."/>
            <person name="Piller C.R."/>
            <person name="Privatt S.R."/>
            <person name="Schneider S.L."/>
            <person name="Sharp S."/>
            <person name="Smith T.C."/>
            <person name="Stanton J.D."/>
            <person name="Ullery H.E."/>
            <person name="Wilson R.J."/>
            <person name="Serrano M.G."/>
            <person name="Buck G."/>
            <person name="Lee V."/>
            <person name="Wang Y."/>
            <person name="Carvalho R."/>
            <person name="Voegtly L."/>
            <person name="Shi R."/>
            <person name="Duckworth R."/>
            <person name="Johnson A."/>
            <person name="Loviza R."/>
            <person name="Walstead R."/>
            <person name="Shah Z."/>
            <person name="Kiflezghi M."/>
            <person name="Wade K."/>
            <person name="Ball S.L."/>
            <person name="Bradley K.W."/>
            <person name="Asai D.J."/>
            <person name="Bowman C.A."/>
            <person name="Russell D.A."/>
            <person name="Pope W.H."/>
            <person name="Jacobs-Sera D."/>
            <person name="Hendrix R.W."/>
            <person name="Hatfull G.F."/>
        </authorList>
    </citation>
    <scope>NUCLEOTIDE SEQUENCE [LARGE SCALE GENOMIC DNA]</scope>
    <source>
        <strain evidence="2 3">DSM 27710</strain>
    </source>
</reference>
<organism evidence="2 3">
    <name type="scientific">Vulgatibacter incomptus</name>
    <dbReference type="NCBI Taxonomy" id="1391653"/>
    <lineage>
        <taxon>Bacteria</taxon>
        <taxon>Pseudomonadati</taxon>
        <taxon>Myxococcota</taxon>
        <taxon>Myxococcia</taxon>
        <taxon>Myxococcales</taxon>
        <taxon>Cystobacterineae</taxon>
        <taxon>Vulgatibacteraceae</taxon>
        <taxon>Vulgatibacter</taxon>
    </lineage>
</organism>
<dbReference type="EMBL" id="CP012332">
    <property type="protein sequence ID" value="AKU90482.1"/>
    <property type="molecule type" value="Genomic_DNA"/>
</dbReference>